<evidence type="ECO:0000256" key="3">
    <source>
        <dbReference type="ARBA" id="ARBA00022679"/>
    </source>
</evidence>
<dbReference type="EMBL" id="CP020474">
    <property type="protein sequence ID" value="ARE84323.1"/>
    <property type="molecule type" value="Genomic_DNA"/>
</dbReference>
<dbReference type="PANTHER" id="PTHR24421">
    <property type="entry name" value="NITRATE/NITRITE SENSOR PROTEIN NARX-RELATED"/>
    <property type="match status" value="1"/>
</dbReference>
<dbReference type="InterPro" id="IPR050482">
    <property type="entry name" value="Sensor_HK_TwoCompSys"/>
</dbReference>
<dbReference type="RefSeq" id="WP_081507708.1">
    <property type="nucleotide sequence ID" value="NZ_CP020474.1"/>
</dbReference>
<evidence type="ECO:0000256" key="5">
    <source>
        <dbReference type="ARBA" id="ARBA00023012"/>
    </source>
</evidence>
<keyword evidence="6" id="KW-1133">Transmembrane helix</keyword>
<feature type="transmembrane region" description="Helical" evidence="6">
    <location>
        <begin position="219"/>
        <end position="236"/>
    </location>
</feature>
<dbReference type="GO" id="GO:0004673">
    <property type="term" value="F:protein histidine kinase activity"/>
    <property type="evidence" value="ECO:0007669"/>
    <property type="project" value="UniProtKB-EC"/>
</dbReference>
<evidence type="ECO:0000256" key="1">
    <source>
        <dbReference type="ARBA" id="ARBA00000085"/>
    </source>
</evidence>
<evidence type="ECO:0000256" key="4">
    <source>
        <dbReference type="ARBA" id="ARBA00022777"/>
    </source>
</evidence>
<gene>
    <name evidence="7" type="primary">liaS</name>
    <name evidence="7" type="ORF">ROSMUCSMR3_02856</name>
</gene>
<proteinExistence type="predicted"/>
<evidence type="ECO:0000256" key="2">
    <source>
        <dbReference type="ARBA" id="ARBA00012438"/>
    </source>
</evidence>
<comment type="catalytic activity">
    <reaction evidence="1">
        <text>ATP + protein L-histidine = ADP + protein N-phospho-L-histidine.</text>
        <dbReference type="EC" id="2.7.13.3"/>
    </reaction>
</comment>
<keyword evidence="6" id="KW-0472">Membrane</keyword>
<evidence type="ECO:0000256" key="6">
    <source>
        <dbReference type="SAM" id="Phobius"/>
    </source>
</evidence>
<protein>
    <recommendedName>
        <fullName evidence="2">histidine kinase</fullName>
        <ecNumber evidence="2">2.7.13.3</ecNumber>
    </recommendedName>
</protein>
<reference evidence="7 8" key="1">
    <citation type="submission" date="2017-03" db="EMBL/GenBank/DDBJ databases">
        <title>Genome Sequence of Roseovarius mucosus strain SMR3 Isolated from a culture of the Diatom Skeletonema marinoi.</title>
        <authorList>
            <person name="Topel M."/>
            <person name="Pinder M."/>
            <person name="Johansson O.N."/>
            <person name="Kourtchenko O."/>
            <person name="Godhe A."/>
            <person name="Clarke A.K."/>
        </authorList>
    </citation>
    <scope>NUCLEOTIDE SEQUENCE [LARGE SCALE GENOMIC DNA]</scope>
    <source>
        <strain evidence="7 8">SMR3</strain>
    </source>
</reference>
<organism evidence="7 8">
    <name type="scientific">Roseovarius mucosus</name>
    <dbReference type="NCBI Taxonomy" id="215743"/>
    <lineage>
        <taxon>Bacteria</taxon>
        <taxon>Pseudomonadati</taxon>
        <taxon>Pseudomonadota</taxon>
        <taxon>Alphaproteobacteria</taxon>
        <taxon>Rhodobacterales</taxon>
        <taxon>Roseobacteraceae</taxon>
        <taxon>Roseovarius</taxon>
    </lineage>
</organism>
<name>A0A1V0RRD1_9RHOB</name>
<dbReference type="AlphaFoldDB" id="A0A1V0RRD1"/>
<sequence>MSFRTMVNTTDILSSQGFPAKIWQFLRHIWSGLSLLTQFMILVAVTVLFISAISNKAIKQIAATSLIESSLEVEQAMARSLVLPVLGQQPLVGDLENEVETMLRNVVTRHLNPRYINKIKLWGVDGRLLFDSDQEYVAADTLDPTVQRVLEGETVIVSNDTELHENITNNVSGDLVYEVYMPLLSLDGKLIAVLEAYCSSDLLASRIQATLKKIDQMRFGVLFLGMLLLAALVFYAQKHIQRQENQLLASMRATENLAQRNRELLKQSEDIRRRSSEANEHLLNHIGAELHDGPIQLLSIAALYRGQADIERLDNPLQEKAQHLFQKALQELRNISIGLILPELEDASLCEAVCKAVEAVKQDWDMTIELEISPTDCHLPLPQLVVAYRVVYEALNNAWKHGTSSASKVTLSISSRQFDIKVFNLVTPSACQVANEAPEIRKFPHYSVGMIGMQKRVQGIGGILRVVETDGGVLVHVTAPILEPDALEIDLGGT</sequence>
<evidence type="ECO:0000313" key="7">
    <source>
        <dbReference type="EMBL" id="ARE84323.1"/>
    </source>
</evidence>
<dbReference type="Gene3D" id="3.30.565.10">
    <property type="entry name" value="Histidine kinase-like ATPase, C-terminal domain"/>
    <property type="match status" value="1"/>
</dbReference>
<keyword evidence="3 7" id="KW-0808">Transferase</keyword>
<dbReference type="InterPro" id="IPR036890">
    <property type="entry name" value="HATPase_C_sf"/>
</dbReference>
<dbReference type="Proteomes" id="UP000192273">
    <property type="component" value="Chromosome"/>
</dbReference>
<dbReference type="KEGG" id="rmm:ROSMUCSMR3_02856"/>
<keyword evidence="6" id="KW-0812">Transmembrane</keyword>
<evidence type="ECO:0000313" key="8">
    <source>
        <dbReference type="Proteomes" id="UP000192273"/>
    </source>
</evidence>
<dbReference type="SUPFAM" id="SSF55874">
    <property type="entry name" value="ATPase domain of HSP90 chaperone/DNA topoisomerase II/histidine kinase"/>
    <property type="match status" value="1"/>
</dbReference>
<dbReference type="EC" id="2.7.13.3" evidence="2"/>
<feature type="transmembrane region" description="Helical" evidence="6">
    <location>
        <begin position="29"/>
        <end position="50"/>
    </location>
</feature>
<accession>A0A1V0RRD1</accession>
<dbReference type="PANTHER" id="PTHR24421:SF10">
    <property type="entry name" value="NITRATE_NITRITE SENSOR PROTEIN NARQ"/>
    <property type="match status" value="1"/>
</dbReference>
<dbReference type="OrthoDB" id="9778496at2"/>
<keyword evidence="8" id="KW-1185">Reference proteome</keyword>
<keyword evidence="5" id="KW-0902">Two-component regulatory system</keyword>
<keyword evidence="4 7" id="KW-0418">Kinase</keyword>
<dbReference type="GO" id="GO:0000160">
    <property type="term" value="P:phosphorelay signal transduction system"/>
    <property type="evidence" value="ECO:0007669"/>
    <property type="project" value="UniProtKB-KW"/>
</dbReference>